<feature type="region of interest" description="Disordered" evidence="3">
    <location>
        <begin position="591"/>
        <end position="613"/>
    </location>
</feature>
<keyword evidence="1" id="KW-0805">Transcription regulation</keyword>
<dbReference type="AlphaFoldDB" id="A0AAP0PH22"/>
<proteinExistence type="predicted"/>
<dbReference type="PROSITE" id="PS50888">
    <property type="entry name" value="BHLH"/>
    <property type="match status" value="1"/>
</dbReference>
<dbReference type="InterPro" id="IPR036638">
    <property type="entry name" value="HLH_DNA-bd_sf"/>
</dbReference>
<gene>
    <name evidence="5" type="ORF">Scep_010257</name>
</gene>
<dbReference type="InterPro" id="IPR011598">
    <property type="entry name" value="bHLH_dom"/>
</dbReference>
<dbReference type="Proteomes" id="UP001419268">
    <property type="component" value="Unassembled WGS sequence"/>
</dbReference>
<dbReference type="SUPFAM" id="SSF47459">
    <property type="entry name" value="HLH, helix-loop-helix DNA-binding domain"/>
    <property type="match status" value="1"/>
</dbReference>
<dbReference type="Pfam" id="PF23176">
    <property type="entry name" value="bHLH_LHW"/>
    <property type="match status" value="1"/>
</dbReference>
<dbReference type="PANTHER" id="PTHR46196">
    <property type="entry name" value="TRANSCRIPTION FACTOR BHLH155-LIKE ISOFORM X1-RELATED"/>
    <property type="match status" value="1"/>
</dbReference>
<evidence type="ECO:0000256" key="2">
    <source>
        <dbReference type="ARBA" id="ARBA00023163"/>
    </source>
</evidence>
<dbReference type="InterPro" id="IPR043561">
    <property type="entry name" value="LHW-like"/>
</dbReference>
<evidence type="ECO:0000256" key="1">
    <source>
        <dbReference type="ARBA" id="ARBA00023015"/>
    </source>
</evidence>
<evidence type="ECO:0000313" key="5">
    <source>
        <dbReference type="EMBL" id="KAK9140576.1"/>
    </source>
</evidence>
<feature type="region of interest" description="Disordered" evidence="3">
    <location>
        <begin position="518"/>
        <end position="545"/>
    </location>
</feature>
<keyword evidence="6" id="KW-1185">Reference proteome</keyword>
<evidence type="ECO:0000259" key="4">
    <source>
        <dbReference type="PROSITE" id="PS50888"/>
    </source>
</evidence>
<organism evidence="5 6">
    <name type="scientific">Stephania cephalantha</name>
    <dbReference type="NCBI Taxonomy" id="152367"/>
    <lineage>
        <taxon>Eukaryota</taxon>
        <taxon>Viridiplantae</taxon>
        <taxon>Streptophyta</taxon>
        <taxon>Embryophyta</taxon>
        <taxon>Tracheophyta</taxon>
        <taxon>Spermatophyta</taxon>
        <taxon>Magnoliopsida</taxon>
        <taxon>Ranunculales</taxon>
        <taxon>Menispermaceae</taxon>
        <taxon>Menispermoideae</taxon>
        <taxon>Cissampelideae</taxon>
        <taxon>Stephania</taxon>
    </lineage>
</organism>
<keyword evidence="2" id="KW-0804">Transcription</keyword>
<reference evidence="5 6" key="1">
    <citation type="submission" date="2024-01" db="EMBL/GenBank/DDBJ databases">
        <title>Genome assemblies of Stephania.</title>
        <authorList>
            <person name="Yang L."/>
        </authorList>
    </citation>
    <scope>NUCLEOTIDE SEQUENCE [LARGE SCALE GENOMIC DNA]</scope>
    <source>
        <strain evidence="5">JXDWG</strain>
        <tissue evidence="5">Leaf</tissue>
    </source>
</reference>
<sequence>MGGEKGLTHLQDILRGLCFRTPWKYAVFWRFHRRDHVVLTWEEAYYANYGPVDPSDCIPSNRTFEYLDDRHYLPNPIGKAIVEMSCVVYSLGEGIIGQVASTGKHKWVFVDEKSLSHISSLHDCYEGWNSQFSAGISTIAIVPVVPHGVVQLGSPSMQIAEDVKLVNHIEDVFHSLQDCSTESITRNLFQYPMQSRLWSQVSPQQTGLEPFSDIPHSSNKVTGNISHFLPCPSSRLGIFHNLSSDALSLDDLHQSKAYGVCDKLFIFEPRKYAEDIDSNHINAPASHISPVDNTYPYHSIRHFDERLDKGRNSAVSGIVKLDSTGQTPDRAKELELPYEMILQLGKGSEHKPDRKITCIDGASYSLNYPVGCKLYKAFETAAKKEGYSPQDLLERSETVVLNETPVKLGSGYLTTMNGSGCHLGVVSMDAGTTSHNVKSRKSRCLSTESLLSTWKKSETSCQVKHYSSLDGGVLSHSSGIMGYGANHHLKSIGSTKEVIEEHSTGSLITIESNSNIRSNSHLEPAKVARKRSRPYQSRRPQPRNKQLIQNRIKELRDLVPNGSKCSISSLLEHAVEHMLFLQDVTKKPNKIEDSASSKFPRKHMGPDNCGSHKHGSSWVVELENEEEACPIETENLMNGQMLAELCEDSSNFRDVAEALESFYHKRCNRSMQ</sequence>
<accession>A0AAP0PH22</accession>
<dbReference type="GO" id="GO:0003700">
    <property type="term" value="F:DNA-binding transcription factor activity"/>
    <property type="evidence" value="ECO:0007669"/>
    <property type="project" value="InterPro"/>
</dbReference>
<dbReference type="PANTHER" id="PTHR46196:SF1">
    <property type="entry name" value="TRANSCRIPTION FACTOR EMB1444-RELATED"/>
    <property type="match status" value="1"/>
</dbReference>
<dbReference type="EMBL" id="JBBNAG010000004">
    <property type="protein sequence ID" value="KAK9140576.1"/>
    <property type="molecule type" value="Genomic_DNA"/>
</dbReference>
<comment type="caution">
    <text evidence="5">The sequence shown here is derived from an EMBL/GenBank/DDBJ whole genome shotgun (WGS) entry which is preliminary data.</text>
</comment>
<evidence type="ECO:0000313" key="6">
    <source>
        <dbReference type="Proteomes" id="UP001419268"/>
    </source>
</evidence>
<dbReference type="GO" id="GO:0046983">
    <property type="term" value="F:protein dimerization activity"/>
    <property type="evidence" value="ECO:0007669"/>
    <property type="project" value="InterPro"/>
</dbReference>
<evidence type="ECO:0000256" key="3">
    <source>
        <dbReference type="SAM" id="MobiDB-lite"/>
    </source>
</evidence>
<dbReference type="Pfam" id="PF14215">
    <property type="entry name" value="bHLH-MYC_N"/>
    <property type="match status" value="1"/>
</dbReference>
<dbReference type="InterPro" id="IPR025610">
    <property type="entry name" value="MYC/MYB_N"/>
</dbReference>
<name>A0AAP0PH22_9MAGN</name>
<feature type="domain" description="BHLH" evidence="4">
    <location>
        <begin position="532"/>
        <end position="581"/>
    </location>
</feature>
<protein>
    <recommendedName>
        <fullName evidence="4">BHLH domain-containing protein</fullName>
    </recommendedName>
</protein>